<evidence type="ECO:0000313" key="2">
    <source>
        <dbReference type="Proteomes" id="UP000824469"/>
    </source>
</evidence>
<dbReference type="EMBL" id="JAHRHJ020000002">
    <property type="protein sequence ID" value="KAH9325959.1"/>
    <property type="molecule type" value="Genomic_DNA"/>
</dbReference>
<keyword evidence="2" id="KW-1185">Reference proteome</keyword>
<dbReference type="AlphaFoldDB" id="A0AA38GLW0"/>
<dbReference type="Proteomes" id="UP000824469">
    <property type="component" value="Unassembled WGS sequence"/>
</dbReference>
<protein>
    <submittedName>
        <fullName evidence="1">Uncharacterized protein</fullName>
    </submittedName>
</protein>
<organism evidence="1 2">
    <name type="scientific">Taxus chinensis</name>
    <name type="common">Chinese yew</name>
    <name type="synonym">Taxus wallichiana var. chinensis</name>
    <dbReference type="NCBI Taxonomy" id="29808"/>
    <lineage>
        <taxon>Eukaryota</taxon>
        <taxon>Viridiplantae</taxon>
        <taxon>Streptophyta</taxon>
        <taxon>Embryophyta</taxon>
        <taxon>Tracheophyta</taxon>
        <taxon>Spermatophyta</taxon>
        <taxon>Pinopsida</taxon>
        <taxon>Pinidae</taxon>
        <taxon>Conifers II</taxon>
        <taxon>Cupressales</taxon>
        <taxon>Taxaceae</taxon>
        <taxon>Taxus</taxon>
    </lineage>
</organism>
<evidence type="ECO:0000313" key="1">
    <source>
        <dbReference type="EMBL" id="KAH9325959.1"/>
    </source>
</evidence>
<accession>A0AA38GLW0</accession>
<gene>
    <name evidence="1" type="ORF">KI387_006137</name>
</gene>
<reference evidence="1 2" key="1">
    <citation type="journal article" date="2021" name="Nat. Plants">
        <title>The Taxus genome provides insights into paclitaxel biosynthesis.</title>
        <authorList>
            <person name="Xiong X."/>
            <person name="Gou J."/>
            <person name="Liao Q."/>
            <person name="Li Y."/>
            <person name="Zhou Q."/>
            <person name="Bi G."/>
            <person name="Li C."/>
            <person name="Du R."/>
            <person name="Wang X."/>
            <person name="Sun T."/>
            <person name="Guo L."/>
            <person name="Liang H."/>
            <person name="Lu P."/>
            <person name="Wu Y."/>
            <person name="Zhang Z."/>
            <person name="Ro D.K."/>
            <person name="Shang Y."/>
            <person name="Huang S."/>
            <person name="Yan J."/>
        </authorList>
    </citation>
    <scope>NUCLEOTIDE SEQUENCE [LARGE SCALE GENOMIC DNA]</scope>
    <source>
        <strain evidence="1">Ta-2019</strain>
    </source>
</reference>
<proteinExistence type="predicted"/>
<comment type="caution">
    <text evidence="1">The sequence shown here is derived from an EMBL/GenBank/DDBJ whole genome shotgun (WGS) entry which is preliminary data.</text>
</comment>
<feature type="non-terminal residue" evidence="1">
    <location>
        <position position="111"/>
    </location>
</feature>
<sequence>MAVVKFLDLQEIVRPWPPFQAIPITDQPRANSRTGKVNRVRTPIGDYPAENHTRMGMDEIFGQYFEGPQVQPCQMMGASWFSTLKRAGGGCNDLVYSGHMLVAVLTAMAWT</sequence>
<name>A0AA38GLW0_TAXCH</name>